<evidence type="ECO:0000313" key="2">
    <source>
        <dbReference type="EMBL" id="VEL38143.1"/>
    </source>
</evidence>
<accession>A0A3S5BSU7</accession>
<dbReference type="EMBL" id="CAAALY010257013">
    <property type="protein sequence ID" value="VEL38143.1"/>
    <property type="molecule type" value="Genomic_DNA"/>
</dbReference>
<evidence type="ECO:0000259" key="1">
    <source>
        <dbReference type="Pfam" id="PF26215"/>
    </source>
</evidence>
<dbReference type="OrthoDB" id="10034600at2759"/>
<sequence length="175" mass="19629">MIIRSLRLTDAEFWDEELDKLTGIFLGNDYPSEVIQRNIRAVKSRWQNGDYERTSSDSPAMRVTGLHTEQSDLTNSTRRTVAPSGFSYSSYLSLPKAHSSPHEYATTEEPSFSPPECFVYSVAHSISSAATKAVSSGVDYSNGGWLMAGKTKAKVYRFSYNQCFLSMRLLKCQNI</sequence>
<comment type="caution">
    <text evidence="2">The sequence shown here is derived from an EMBL/GenBank/DDBJ whole genome shotgun (WGS) entry which is preliminary data.</text>
</comment>
<dbReference type="Pfam" id="PF26215">
    <property type="entry name" value="HTH_animal"/>
    <property type="match status" value="1"/>
</dbReference>
<keyword evidence="3" id="KW-1185">Reference proteome</keyword>
<organism evidence="2 3">
    <name type="scientific">Protopolystoma xenopodis</name>
    <dbReference type="NCBI Taxonomy" id="117903"/>
    <lineage>
        <taxon>Eukaryota</taxon>
        <taxon>Metazoa</taxon>
        <taxon>Spiralia</taxon>
        <taxon>Lophotrochozoa</taxon>
        <taxon>Platyhelminthes</taxon>
        <taxon>Monogenea</taxon>
        <taxon>Polyopisthocotylea</taxon>
        <taxon>Polystomatidea</taxon>
        <taxon>Polystomatidae</taxon>
        <taxon>Protopolystoma</taxon>
    </lineage>
</organism>
<feature type="domain" description="Helix-turn-helix" evidence="1">
    <location>
        <begin position="1"/>
        <end position="40"/>
    </location>
</feature>
<gene>
    <name evidence="2" type="ORF">PXEA_LOCUS31583</name>
</gene>
<dbReference type="Proteomes" id="UP000784294">
    <property type="component" value="Unassembled WGS sequence"/>
</dbReference>
<proteinExistence type="predicted"/>
<reference evidence="2" key="1">
    <citation type="submission" date="2018-11" db="EMBL/GenBank/DDBJ databases">
        <authorList>
            <consortium name="Pathogen Informatics"/>
        </authorList>
    </citation>
    <scope>NUCLEOTIDE SEQUENCE</scope>
</reference>
<dbReference type="InterPro" id="IPR058912">
    <property type="entry name" value="HTH_animal"/>
</dbReference>
<dbReference type="AlphaFoldDB" id="A0A3S5BSU7"/>
<name>A0A3S5BSU7_9PLAT</name>
<evidence type="ECO:0000313" key="3">
    <source>
        <dbReference type="Proteomes" id="UP000784294"/>
    </source>
</evidence>
<protein>
    <recommendedName>
        <fullName evidence="1">Helix-turn-helix domain-containing protein</fullName>
    </recommendedName>
</protein>